<reference evidence="2" key="1">
    <citation type="journal article" date="2023" name="G3 (Bethesda)">
        <title>Genome assembly and association tests identify interacting loci associated with vigor, precocity, and sex in interspecific pistachio rootstocks.</title>
        <authorList>
            <person name="Palmer W."/>
            <person name="Jacygrad E."/>
            <person name="Sagayaradj S."/>
            <person name="Cavanaugh K."/>
            <person name="Han R."/>
            <person name="Bertier L."/>
            <person name="Beede B."/>
            <person name="Kafkas S."/>
            <person name="Golino D."/>
            <person name="Preece J."/>
            <person name="Michelmore R."/>
        </authorList>
    </citation>
    <scope>NUCLEOTIDE SEQUENCE [LARGE SCALE GENOMIC DNA]</scope>
</reference>
<keyword evidence="2" id="KW-1185">Reference proteome</keyword>
<evidence type="ECO:0000313" key="1">
    <source>
        <dbReference type="EMBL" id="KAJ0052647.1"/>
    </source>
</evidence>
<gene>
    <name evidence="1" type="ORF">Pint_02229</name>
</gene>
<comment type="caution">
    <text evidence="1">The sequence shown here is derived from an EMBL/GenBank/DDBJ whole genome shotgun (WGS) entry which is preliminary data.</text>
</comment>
<proteinExistence type="predicted"/>
<name>A0ACC0ZK92_9ROSI</name>
<sequence length="53" mass="5862">MEMTMGDSCSHHALLLSMARDALSGVGRTRRFVKIPIPIGFLMVVDTVLVLQF</sequence>
<dbReference type="EMBL" id="CM047736">
    <property type="protein sequence ID" value="KAJ0052647.1"/>
    <property type="molecule type" value="Genomic_DNA"/>
</dbReference>
<dbReference type="Proteomes" id="UP001163603">
    <property type="component" value="Chromosome 1"/>
</dbReference>
<evidence type="ECO:0000313" key="2">
    <source>
        <dbReference type="Proteomes" id="UP001163603"/>
    </source>
</evidence>
<protein>
    <submittedName>
        <fullName evidence="1">Uncharacterized protein</fullName>
    </submittedName>
</protein>
<accession>A0ACC0ZK92</accession>
<organism evidence="1 2">
    <name type="scientific">Pistacia integerrima</name>
    <dbReference type="NCBI Taxonomy" id="434235"/>
    <lineage>
        <taxon>Eukaryota</taxon>
        <taxon>Viridiplantae</taxon>
        <taxon>Streptophyta</taxon>
        <taxon>Embryophyta</taxon>
        <taxon>Tracheophyta</taxon>
        <taxon>Spermatophyta</taxon>
        <taxon>Magnoliopsida</taxon>
        <taxon>eudicotyledons</taxon>
        <taxon>Gunneridae</taxon>
        <taxon>Pentapetalae</taxon>
        <taxon>rosids</taxon>
        <taxon>malvids</taxon>
        <taxon>Sapindales</taxon>
        <taxon>Anacardiaceae</taxon>
        <taxon>Pistacia</taxon>
    </lineage>
</organism>